<dbReference type="AlphaFoldDB" id="A0A315Z7A7"/>
<reference evidence="13 14" key="1">
    <citation type="submission" date="2018-03" db="EMBL/GenBank/DDBJ databases">
        <title>Genomic Encyclopedia of Archaeal and Bacterial Type Strains, Phase II (KMG-II): from individual species to whole genera.</title>
        <authorList>
            <person name="Goeker M."/>
        </authorList>
    </citation>
    <scope>NUCLEOTIDE SEQUENCE [LARGE SCALE GENOMIC DNA]</scope>
    <source>
        <strain evidence="13 14">DSM 28229</strain>
    </source>
</reference>
<evidence type="ECO:0000256" key="11">
    <source>
        <dbReference type="HAMAP-Rule" id="MF_00648"/>
    </source>
</evidence>
<keyword evidence="4 11" id="KW-0378">Hydrolase</keyword>
<keyword evidence="5 11" id="KW-0460">Magnesium</keyword>
<dbReference type="PANTHER" id="PTHR34699">
    <property type="match status" value="1"/>
</dbReference>
<dbReference type="RefSeq" id="WP_109620219.1">
    <property type="nucleotide sequence ID" value="NZ_QGDO01000005.1"/>
</dbReference>
<dbReference type="EC" id="3.6.1.73" evidence="11"/>
<keyword evidence="7 11" id="KW-0464">Manganese</keyword>
<dbReference type="Pfam" id="PF01931">
    <property type="entry name" value="NTPase_I-T"/>
    <property type="match status" value="1"/>
</dbReference>
<evidence type="ECO:0000256" key="2">
    <source>
        <dbReference type="ARBA" id="ARBA00022723"/>
    </source>
</evidence>
<dbReference type="GO" id="GO:0006772">
    <property type="term" value="P:thiamine metabolic process"/>
    <property type="evidence" value="ECO:0007669"/>
    <property type="project" value="TreeGrafter"/>
</dbReference>
<accession>A0A315Z7A7</accession>
<dbReference type="GO" id="GO:0046872">
    <property type="term" value="F:metal ion binding"/>
    <property type="evidence" value="ECO:0007669"/>
    <property type="project" value="UniProtKB-KW"/>
</dbReference>
<evidence type="ECO:0000256" key="4">
    <source>
        <dbReference type="ARBA" id="ARBA00022801"/>
    </source>
</evidence>
<dbReference type="InterPro" id="IPR029001">
    <property type="entry name" value="ITPase-like_fam"/>
</dbReference>
<keyword evidence="14" id="KW-1185">Reference proteome</keyword>
<evidence type="ECO:0000256" key="10">
    <source>
        <dbReference type="ARBA" id="ARBA00060855"/>
    </source>
</evidence>
<dbReference type="NCBIfam" id="NF003459">
    <property type="entry name" value="PRK05074.1"/>
    <property type="match status" value="1"/>
</dbReference>
<dbReference type="Gene3D" id="3.90.950.10">
    <property type="match status" value="1"/>
</dbReference>
<comment type="catalytic activity">
    <reaction evidence="9 11">
        <text>XTP + H2O = XDP + phosphate + H(+)</text>
        <dbReference type="Rhea" id="RHEA:28406"/>
        <dbReference type="ChEBI" id="CHEBI:15377"/>
        <dbReference type="ChEBI" id="CHEBI:15378"/>
        <dbReference type="ChEBI" id="CHEBI:43474"/>
        <dbReference type="ChEBI" id="CHEBI:59884"/>
        <dbReference type="ChEBI" id="CHEBI:61314"/>
        <dbReference type="EC" id="3.6.1.73"/>
    </reaction>
</comment>
<evidence type="ECO:0000256" key="7">
    <source>
        <dbReference type="ARBA" id="ARBA00023211"/>
    </source>
</evidence>
<comment type="similarity">
    <text evidence="10 11">Belongs to the YjjX NTPase family.</text>
</comment>
<dbReference type="InterPro" id="IPR002786">
    <property type="entry name" value="Non_canon_purine_NTPase"/>
</dbReference>
<keyword evidence="6 11" id="KW-0546">Nucleotide metabolism</keyword>
<sequence length="179" mass="19798">MQKLHIVVASLNPVKIEASRLAFSQMFPNCEIEMEGISVPSEVSDQPMTEKETLEGAKNRCLNAQKVKLKADFWIGLEGGIEKEAGEMSAFAWMYVKSKDGKESKSRTSSFYLPPKITELIDQGIELGVADDMVFKKTNSKQKGGSVGILTNGVVDRTSYYTQAVILALIPYVHAELYV</sequence>
<comment type="cofactor">
    <cofactor evidence="1">
        <name>Mn(2+)</name>
        <dbReference type="ChEBI" id="CHEBI:29035"/>
    </cofactor>
</comment>
<organism evidence="13 14">
    <name type="scientific">Sediminitomix flava</name>
    <dbReference type="NCBI Taxonomy" id="379075"/>
    <lineage>
        <taxon>Bacteria</taxon>
        <taxon>Pseudomonadati</taxon>
        <taxon>Bacteroidota</taxon>
        <taxon>Cytophagia</taxon>
        <taxon>Cytophagales</taxon>
        <taxon>Flammeovirgaceae</taxon>
        <taxon>Sediminitomix</taxon>
    </lineage>
</organism>
<dbReference type="FunFam" id="3.90.950.10:FF:000002">
    <property type="entry name" value="Inosine/xanthosine triphosphatase"/>
    <property type="match status" value="1"/>
</dbReference>
<name>A0A315Z7A7_SEDFL</name>
<comment type="catalytic activity">
    <reaction evidence="8 11">
        <text>ITP + H2O = IDP + phosphate + H(+)</text>
        <dbReference type="Rhea" id="RHEA:28330"/>
        <dbReference type="ChEBI" id="CHEBI:15377"/>
        <dbReference type="ChEBI" id="CHEBI:15378"/>
        <dbReference type="ChEBI" id="CHEBI:43474"/>
        <dbReference type="ChEBI" id="CHEBI:58280"/>
        <dbReference type="ChEBI" id="CHEBI:61402"/>
        <dbReference type="EC" id="3.6.1.73"/>
    </reaction>
</comment>
<dbReference type="GO" id="GO:0000166">
    <property type="term" value="F:nucleotide binding"/>
    <property type="evidence" value="ECO:0007669"/>
    <property type="project" value="UniProtKB-KW"/>
</dbReference>
<protein>
    <recommendedName>
        <fullName evidence="11">Probable inosine/xanthosine triphosphatase</fullName>
        <shortName evidence="11">ITPase/XTPase</shortName>
        <ecNumber evidence="11">3.6.1.73</ecNumber>
    </recommendedName>
    <alternativeName>
        <fullName evidence="11">Non-canonical purine NTP phosphatase</fullName>
    </alternativeName>
    <alternativeName>
        <fullName evidence="11">Non-standard purine NTP phosphatase</fullName>
    </alternativeName>
    <alternativeName>
        <fullName evidence="11">Nucleoside-triphosphate phosphatase</fullName>
        <shortName evidence="11">NTPase</shortName>
    </alternativeName>
</protein>
<keyword evidence="3 11" id="KW-0547">Nucleotide-binding</keyword>
<comment type="caution">
    <text evidence="13">The sequence shown here is derived from an EMBL/GenBank/DDBJ whole genome shotgun (WGS) entry which is preliminary data.</text>
</comment>
<comment type="function">
    <text evidence="11">Phosphatase that hydrolyzes non-canonical purine nucleotides such as XTP and ITP to their respective diphosphate derivatives. Probably excludes non-canonical purines from DNA/RNA precursor pool, thus preventing their incorporation into DNA/RNA and avoiding chromosomal lesions.</text>
</comment>
<dbReference type="EMBL" id="QGDO01000005">
    <property type="protein sequence ID" value="PWJ39941.1"/>
    <property type="molecule type" value="Genomic_DNA"/>
</dbReference>
<evidence type="ECO:0000256" key="6">
    <source>
        <dbReference type="ARBA" id="ARBA00023080"/>
    </source>
</evidence>
<dbReference type="Proteomes" id="UP000245535">
    <property type="component" value="Unassembled WGS sequence"/>
</dbReference>
<evidence type="ECO:0000256" key="5">
    <source>
        <dbReference type="ARBA" id="ARBA00022842"/>
    </source>
</evidence>
<evidence type="ECO:0000256" key="1">
    <source>
        <dbReference type="ARBA" id="ARBA00001936"/>
    </source>
</evidence>
<dbReference type="NCBIfam" id="TIGR00258">
    <property type="entry name" value="inosine/xanthosine triphosphatase"/>
    <property type="match status" value="1"/>
</dbReference>
<proteinExistence type="inferred from homology"/>
<evidence type="ECO:0000256" key="8">
    <source>
        <dbReference type="ARBA" id="ARBA00048174"/>
    </source>
</evidence>
<gene>
    <name evidence="13" type="ORF">BC781_1054</name>
</gene>
<comment type="cofactor">
    <cofactor evidence="11">
        <name>Mg(2+)</name>
        <dbReference type="ChEBI" id="CHEBI:18420"/>
    </cofactor>
    <cofactor evidence="11">
        <name>Mn(2+)</name>
        <dbReference type="ChEBI" id="CHEBI:29035"/>
    </cofactor>
    <text evidence="11">Binds 1 divalent metal cation per subunit; can use either Mg(2+) or Mn(2+).</text>
</comment>
<evidence type="ECO:0000313" key="14">
    <source>
        <dbReference type="Proteomes" id="UP000245535"/>
    </source>
</evidence>
<evidence type="ECO:0000256" key="9">
    <source>
        <dbReference type="ARBA" id="ARBA00048781"/>
    </source>
</evidence>
<dbReference type="GO" id="GO:0103023">
    <property type="term" value="F:ITPase activity"/>
    <property type="evidence" value="ECO:0007669"/>
    <property type="project" value="UniProtKB-EC"/>
</dbReference>
<evidence type="ECO:0000259" key="12">
    <source>
        <dbReference type="Pfam" id="PF01931"/>
    </source>
</evidence>
<dbReference type="InterPro" id="IPR026533">
    <property type="entry name" value="NTPase/PRRC1"/>
</dbReference>
<dbReference type="InterPro" id="IPR050299">
    <property type="entry name" value="YjjX_NTPase"/>
</dbReference>
<dbReference type="SUPFAM" id="SSF52972">
    <property type="entry name" value="ITPase-like"/>
    <property type="match status" value="1"/>
</dbReference>
<keyword evidence="2 11" id="KW-0479">Metal-binding</keyword>
<evidence type="ECO:0000313" key="13">
    <source>
        <dbReference type="EMBL" id="PWJ39941.1"/>
    </source>
</evidence>
<dbReference type="GO" id="GO:0009117">
    <property type="term" value="P:nucleotide metabolic process"/>
    <property type="evidence" value="ECO:0007669"/>
    <property type="project" value="UniProtKB-KW"/>
</dbReference>
<comment type="subunit">
    <text evidence="11">Homodimer.</text>
</comment>
<feature type="domain" description="Non-canonical purine NTP phosphatase/PRRC1" evidence="12">
    <location>
        <begin position="9"/>
        <end position="172"/>
    </location>
</feature>
<comment type="caution">
    <text evidence="11">Lacks conserved residue(s) required for the propagation of feature annotation.</text>
</comment>
<dbReference type="HAMAP" id="MF_00648">
    <property type="entry name" value="Non_canon_purine_NTPase_YjjX"/>
    <property type="match status" value="1"/>
</dbReference>
<dbReference type="PANTHER" id="PTHR34699:SF2">
    <property type="entry name" value="NON-CANONICAL PURINE NTP PHOSPHATASE_PRRC1 DOMAIN-CONTAINING PROTEIN"/>
    <property type="match status" value="1"/>
</dbReference>
<dbReference type="OrthoDB" id="164951at2"/>
<evidence type="ECO:0000256" key="3">
    <source>
        <dbReference type="ARBA" id="ARBA00022741"/>
    </source>
</evidence>